<keyword evidence="1" id="KW-0238">DNA-binding</keyword>
<feature type="transmembrane region" description="Helical" evidence="2">
    <location>
        <begin position="168"/>
        <end position="193"/>
    </location>
</feature>
<protein>
    <submittedName>
        <fullName evidence="4">Transcriptional regulator, contains XRE-family HTH domain</fullName>
    </submittedName>
</protein>
<proteinExistence type="predicted"/>
<dbReference type="InterPro" id="IPR010982">
    <property type="entry name" value="Lambda_DNA-bd_dom_sf"/>
</dbReference>
<dbReference type="PROSITE" id="PS50943">
    <property type="entry name" value="HTH_CROC1"/>
    <property type="match status" value="1"/>
</dbReference>
<sequence length="399" mass="46207">MDQQKIGKFLKQLRNEKQMTQEMLAQVFNVSSRTISRWETGSNLPDISLLVEIADFFDVDVREIIEGERKSDMMNEELHDVAEKMADYADAEKTNLLNWVRGFSLVGTFLLTLAIALQCINYEPNFMRALAILFSFLGFVGMAITTLYTNGILQKLAKKKHFGLVVKVIVGVLAIFSLRFILVFLFIYVLCFYEMSQPYVHKTGIENYDKEYILEEYGGDLNSSLLIFPDDVSDMLSSDYEYFLKTGLFDTDGDIILEATYTDENYDKEVERLSEIKCTIYDTIKEDSDYHINEILYDEESYNYPAYIASDGQSSVYEYALLDDDDNKIVYVYLSYPDSLINGGHLVKYKDYLLKDLSSYVFEGNTLERFSIYYYNFGDDIWTGYDPEEEGRVTTGQER</sequence>
<evidence type="ECO:0000313" key="4">
    <source>
        <dbReference type="EMBL" id="SEK29742.1"/>
    </source>
</evidence>
<dbReference type="Proteomes" id="UP000182321">
    <property type="component" value="Unassembled WGS sequence"/>
</dbReference>
<dbReference type="SUPFAM" id="SSF47413">
    <property type="entry name" value="lambda repressor-like DNA-binding domains"/>
    <property type="match status" value="1"/>
</dbReference>
<dbReference type="SMART" id="SM00530">
    <property type="entry name" value="HTH_XRE"/>
    <property type="match status" value="1"/>
</dbReference>
<dbReference type="AlphaFoldDB" id="A0A1H7FZ19"/>
<keyword evidence="2" id="KW-0812">Transmembrane</keyword>
<evidence type="ECO:0000256" key="2">
    <source>
        <dbReference type="SAM" id="Phobius"/>
    </source>
</evidence>
<organism evidence="4 5">
    <name type="scientific">Pseudobutyrivibrio ruminis</name>
    <dbReference type="NCBI Taxonomy" id="46206"/>
    <lineage>
        <taxon>Bacteria</taxon>
        <taxon>Bacillati</taxon>
        <taxon>Bacillota</taxon>
        <taxon>Clostridia</taxon>
        <taxon>Lachnospirales</taxon>
        <taxon>Lachnospiraceae</taxon>
        <taxon>Pseudobutyrivibrio</taxon>
    </lineage>
</organism>
<dbReference type="PANTHER" id="PTHR46558">
    <property type="entry name" value="TRACRIPTIONAL REGULATORY PROTEIN-RELATED-RELATED"/>
    <property type="match status" value="1"/>
</dbReference>
<evidence type="ECO:0000259" key="3">
    <source>
        <dbReference type="PROSITE" id="PS50943"/>
    </source>
</evidence>
<dbReference type="GO" id="GO:0003677">
    <property type="term" value="F:DNA binding"/>
    <property type="evidence" value="ECO:0007669"/>
    <property type="project" value="UniProtKB-KW"/>
</dbReference>
<feature type="transmembrane region" description="Helical" evidence="2">
    <location>
        <begin position="129"/>
        <end position="148"/>
    </location>
</feature>
<accession>A0A1H7FZ19</accession>
<keyword evidence="2" id="KW-0472">Membrane</keyword>
<dbReference type="Gene3D" id="1.10.260.40">
    <property type="entry name" value="lambda repressor-like DNA-binding domains"/>
    <property type="match status" value="1"/>
</dbReference>
<feature type="domain" description="HTH cro/C1-type" evidence="3">
    <location>
        <begin position="10"/>
        <end position="64"/>
    </location>
</feature>
<name>A0A1H7FZ19_9FIRM</name>
<reference evidence="5" key="1">
    <citation type="submission" date="2016-10" db="EMBL/GenBank/DDBJ databases">
        <authorList>
            <person name="Varghese N."/>
        </authorList>
    </citation>
    <scope>NUCLEOTIDE SEQUENCE [LARGE SCALE GENOMIC DNA]</scope>
    <source>
        <strain evidence="5">ACV-9</strain>
    </source>
</reference>
<evidence type="ECO:0000313" key="5">
    <source>
        <dbReference type="Proteomes" id="UP000182321"/>
    </source>
</evidence>
<dbReference type="PANTHER" id="PTHR46558:SF11">
    <property type="entry name" value="HTH-TYPE TRANSCRIPTIONAL REGULATOR XRE"/>
    <property type="match status" value="1"/>
</dbReference>
<dbReference type="EMBL" id="FNZX01000004">
    <property type="protein sequence ID" value="SEK29742.1"/>
    <property type="molecule type" value="Genomic_DNA"/>
</dbReference>
<dbReference type="CDD" id="cd00093">
    <property type="entry name" value="HTH_XRE"/>
    <property type="match status" value="1"/>
</dbReference>
<dbReference type="RefSeq" id="WP_074788955.1">
    <property type="nucleotide sequence ID" value="NZ_FNZX01000004.1"/>
</dbReference>
<evidence type="ECO:0000256" key="1">
    <source>
        <dbReference type="ARBA" id="ARBA00023125"/>
    </source>
</evidence>
<keyword evidence="5" id="KW-1185">Reference proteome</keyword>
<keyword evidence="2" id="KW-1133">Transmembrane helix</keyword>
<dbReference type="Pfam" id="PF01381">
    <property type="entry name" value="HTH_3"/>
    <property type="match status" value="1"/>
</dbReference>
<dbReference type="InterPro" id="IPR001387">
    <property type="entry name" value="Cro/C1-type_HTH"/>
</dbReference>
<gene>
    <name evidence="4" type="ORF">SAMN02910377_00496</name>
</gene>
<feature type="transmembrane region" description="Helical" evidence="2">
    <location>
        <begin position="99"/>
        <end position="117"/>
    </location>
</feature>